<feature type="region of interest" description="Disordered" evidence="1">
    <location>
        <begin position="1"/>
        <end position="46"/>
    </location>
</feature>
<name>A0ABW3TMI9_9MICO</name>
<comment type="caution">
    <text evidence="2">The sequence shown here is derived from an EMBL/GenBank/DDBJ whole genome shotgun (WGS) entry which is preliminary data.</text>
</comment>
<evidence type="ECO:0000313" key="3">
    <source>
        <dbReference type="Proteomes" id="UP001597181"/>
    </source>
</evidence>
<dbReference type="InterPro" id="IPR022183">
    <property type="entry name" value="DUF3710"/>
</dbReference>
<keyword evidence="3" id="KW-1185">Reference proteome</keyword>
<sequence>MSEQDVNETPSGATTNGDEAEATPAIDTAKSAPADRETAGPFDFSEVPTMRPYVDLGGIKIAPREGLQMRLEVDERAQRVVAVSLEYAESLLQVQAFSAPKSSGMWHQIRHDLRAQLEAQGAKVGEEAGPLGTEVVTATAVPAEQGGGTRAARFIGVDGPRWILRGILMGKAAVDAATHAQLIELFREIVVVRGDLPMPPGDLLPLKVPAGVQPGAQNPAGASGSVQQPGVTEA</sequence>
<dbReference type="RefSeq" id="WP_343959415.1">
    <property type="nucleotide sequence ID" value="NZ_BAAAKZ010000003.1"/>
</dbReference>
<evidence type="ECO:0000313" key="2">
    <source>
        <dbReference type="EMBL" id="MFD1200839.1"/>
    </source>
</evidence>
<feature type="region of interest" description="Disordered" evidence="1">
    <location>
        <begin position="209"/>
        <end position="234"/>
    </location>
</feature>
<organism evidence="2 3">
    <name type="scientific">Leucobacter albus</name>
    <dbReference type="NCBI Taxonomy" id="272210"/>
    <lineage>
        <taxon>Bacteria</taxon>
        <taxon>Bacillati</taxon>
        <taxon>Actinomycetota</taxon>
        <taxon>Actinomycetes</taxon>
        <taxon>Micrococcales</taxon>
        <taxon>Microbacteriaceae</taxon>
        <taxon>Leucobacter</taxon>
    </lineage>
</organism>
<dbReference type="EMBL" id="JBHTLY010000001">
    <property type="protein sequence ID" value="MFD1200839.1"/>
    <property type="molecule type" value="Genomic_DNA"/>
</dbReference>
<protein>
    <submittedName>
        <fullName evidence="2">DUF3710 domain-containing protein</fullName>
    </submittedName>
</protein>
<dbReference type="Pfam" id="PF12502">
    <property type="entry name" value="DUF3710"/>
    <property type="match status" value="1"/>
</dbReference>
<dbReference type="Proteomes" id="UP001597181">
    <property type="component" value="Unassembled WGS sequence"/>
</dbReference>
<feature type="compositionally biased region" description="Polar residues" evidence="1">
    <location>
        <begin position="1"/>
        <end position="17"/>
    </location>
</feature>
<feature type="compositionally biased region" description="Polar residues" evidence="1">
    <location>
        <begin position="224"/>
        <end position="234"/>
    </location>
</feature>
<gene>
    <name evidence="2" type="ORF">ACFQ3U_02890</name>
</gene>
<reference evidence="3" key="1">
    <citation type="journal article" date="2019" name="Int. J. Syst. Evol. Microbiol.">
        <title>The Global Catalogue of Microorganisms (GCM) 10K type strain sequencing project: providing services to taxonomists for standard genome sequencing and annotation.</title>
        <authorList>
            <consortium name="The Broad Institute Genomics Platform"/>
            <consortium name="The Broad Institute Genome Sequencing Center for Infectious Disease"/>
            <person name="Wu L."/>
            <person name="Ma J."/>
        </authorList>
    </citation>
    <scope>NUCLEOTIDE SEQUENCE [LARGE SCALE GENOMIC DNA]</scope>
    <source>
        <strain evidence="3">CCUG 50213</strain>
    </source>
</reference>
<evidence type="ECO:0000256" key="1">
    <source>
        <dbReference type="SAM" id="MobiDB-lite"/>
    </source>
</evidence>
<proteinExistence type="predicted"/>
<accession>A0ABW3TMI9</accession>